<keyword evidence="2" id="KW-0472">Membrane</keyword>
<dbReference type="GO" id="GO:0016020">
    <property type="term" value="C:membrane"/>
    <property type="evidence" value="ECO:0007669"/>
    <property type="project" value="InterPro"/>
</dbReference>
<dbReference type="SUPFAM" id="SSF103491">
    <property type="entry name" value="Preprotein translocase SecY subunit"/>
    <property type="match status" value="1"/>
</dbReference>
<feature type="transmembrane region" description="Helical" evidence="2">
    <location>
        <begin position="6"/>
        <end position="22"/>
    </location>
</feature>
<keyword evidence="4" id="KW-1185">Reference proteome</keyword>
<protein>
    <submittedName>
        <fullName evidence="3">Uncharacterized protein</fullName>
    </submittedName>
</protein>
<dbReference type="InterPro" id="IPR002208">
    <property type="entry name" value="SecY/SEC61-alpha"/>
</dbReference>
<proteinExistence type="inferred from homology"/>
<dbReference type="PANTHER" id="PTHR10906">
    <property type="entry name" value="SECY/SEC61-ALPHA FAMILY MEMBER"/>
    <property type="match status" value="1"/>
</dbReference>
<dbReference type="OrthoDB" id="420669at2759"/>
<dbReference type="Pfam" id="PF00344">
    <property type="entry name" value="SecY"/>
    <property type="match status" value="1"/>
</dbReference>
<dbReference type="AlphaFoldDB" id="A0A0C2D840"/>
<accession>A0A0C2D840</accession>
<name>A0A0C2D840_9BILA</name>
<evidence type="ECO:0000256" key="1">
    <source>
        <dbReference type="RuleBase" id="RU004349"/>
    </source>
</evidence>
<reference evidence="3 4" key="1">
    <citation type="submission" date="2013-12" db="EMBL/GenBank/DDBJ databases">
        <title>Draft genome of the parsitic nematode Ancylostoma duodenale.</title>
        <authorList>
            <person name="Mitreva M."/>
        </authorList>
    </citation>
    <scope>NUCLEOTIDE SEQUENCE [LARGE SCALE GENOMIC DNA]</scope>
    <source>
        <strain evidence="3 4">Zhejiang</strain>
    </source>
</reference>
<keyword evidence="2" id="KW-1133">Transmembrane helix</keyword>
<keyword evidence="2" id="KW-0812">Transmembrane</keyword>
<dbReference type="EMBL" id="KN733235">
    <property type="protein sequence ID" value="KIH58342.1"/>
    <property type="molecule type" value="Genomic_DNA"/>
</dbReference>
<organism evidence="3 4">
    <name type="scientific">Ancylostoma duodenale</name>
    <dbReference type="NCBI Taxonomy" id="51022"/>
    <lineage>
        <taxon>Eukaryota</taxon>
        <taxon>Metazoa</taxon>
        <taxon>Ecdysozoa</taxon>
        <taxon>Nematoda</taxon>
        <taxon>Chromadorea</taxon>
        <taxon>Rhabditida</taxon>
        <taxon>Rhabditina</taxon>
        <taxon>Rhabditomorpha</taxon>
        <taxon>Strongyloidea</taxon>
        <taxon>Ancylostomatidae</taxon>
        <taxon>Ancylostomatinae</taxon>
        <taxon>Ancylostoma</taxon>
    </lineage>
</organism>
<sequence length="153" mass="17311">MAKLVVFGVVIYFQGIYVDLLIRSARNREQYSSYPIKLFYTCNNPKILQSSLFLSSLSPRKCLLRRLMETSSKLRQMHREATSLGKDVAKQLKEQQMVMHGRRDKSVTHELNLHIQTAATFRGLCIGARSLIAEFMEAMGIGTGILLAVTIVC</sequence>
<dbReference type="Gene3D" id="1.10.3370.10">
    <property type="entry name" value="SecY subunit domain"/>
    <property type="match status" value="2"/>
</dbReference>
<comment type="similarity">
    <text evidence="1">Belongs to the SecY/SEC61-alpha family.</text>
</comment>
<dbReference type="GO" id="GO:0015031">
    <property type="term" value="P:protein transport"/>
    <property type="evidence" value="ECO:0007669"/>
    <property type="project" value="InterPro"/>
</dbReference>
<evidence type="ECO:0000313" key="4">
    <source>
        <dbReference type="Proteomes" id="UP000054047"/>
    </source>
</evidence>
<dbReference type="InterPro" id="IPR023201">
    <property type="entry name" value="SecY_dom_sf"/>
</dbReference>
<gene>
    <name evidence="3" type="ORF">ANCDUO_11453</name>
</gene>
<dbReference type="Proteomes" id="UP000054047">
    <property type="component" value="Unassembled WGS sequence"/>
</dbReference>
<evidence type="ECO:0000313" key="3">
    <source>
        <dbReference type="EMBL" id="KIH58342.1"/>
    </source>
</evidence>
<evidence type="ECO:0000256" key="2">
    <source>
        <dbReference type="SAM" id="Phobius"/>
    </source>
</evidence>